<dbReference type="AlphaFoldDB" id="A0A2P6MJ73"/>
<evidence type="ECO:0000313" key="2">
    <source>
        <dbReference type="EMBL" id="PRO66337.1"/>
    </source>
</evidence>
<evidence type="ECO:0000313" key="3">
    <source>
        <dbReference type="Proteomes" id="UP000243650"/>
    </source>
</evidence>
<dbReference type="EMBL" id="PVNS01000004">
    <property type="protein sequence ID" value="PRO66337.1"/>
    <property type="molecule type" value="Genomic_DNA"/>
</dbReference>
<comment type="caution">
    <text evidence="2">The sequence shown here is derived from an EMBL/GenBank/DDBJ whole genome shotgun (WGS) entry which is preliminary data.</text>
</comment>
<reference evidence="2 3" key="1">
    <citation type="submission" date="2018-03" db="EMBL/GenBank/DDBJ databases">
        <title>Bacillus urumqiensis sp. nov., a moderately haloalkaliphilic bacterium isolated from a salt lake.</title>
        <authorList>
            <person name="Zhao B."/>
            <person name="Liao Z."/>
        </authorList>
    </citation>
    <scope>NUCLEOTIDE SEQUENCE [LARGE SCALE GENOMIC DNA]</scope>
    <source>
        <strain evidence="2 3">BZ-SZ-XJ18</strain>
    </source>
</reference>
<name>A0A2P6MJ73_ALKUR</name>
<feature type="domain" description="DUF3846" evidence="1">
    <location>
        <begin position="1"/>
        <end position="99"/>
    </location>
</feature>
<gene>
    <name evidence="2" type="ORF">C6I21_05910</name>
</gene>
<dbReference type="Proteomes" id="UP000243650">
    <property type="component" value="Unassembled WGS sequence"/>
</dbReference>
<organism evidence="2 3">
    <name type="scientific">Alkalicoccus urumqiensis</name>
    <name type="common">Bacillus urumqiensis</name>
    <dbReference type="NCBI Taxonomy" id="1548213"/>
    <lineage>
        <taxon>Bacteria</taxon>
        <taxon>Bacillati</taxon>
        <taxon>Bacillota</taxon>
        <taxon>Bacilli</taxon>
        <taxon>Bacillales</taxon>
        <taxon>Bacillaceae</taxon>
        <taxon>Alkalicoccus</taxon>
    </lineage>
</organism>
<sequence length="116" mass="13059">MTILYLQDKNNGFEKRDMDNFNIDAITGLVEGPPEAIYLPENIVLWKNPRAALLNQEKKLVLQHEGELNDTIHGNIVITGTDGTKTIALNDDQINWVNQNLTETESDGETLHALPY</sequence>
<dbReference type="Pfam" id="PF12957">
    <property type="entry name" value="DUF3846"/>
    <property type="match status" value="1"/>
</dbReference>
<protein>
    <recommendedName>
        <fullName evidence="1">DUF3846 domain-containing protein</fullName>
    </recommendedName>
</protein>
<dbReference type="InterPro" id="IPR024559">
    <property type="entry name" value="DUF3846"/>
</dbReference>
<accession>A0A2P6MJ73</accession>
<proteinExistence type="predicted"/>
<keyword evidence="3" id="KW-1185">Reference proteome</keyword>
<evidence type="ECO:0000259" key="1">
    <source>
        <dbReference type="Pfam" id="PF12957"/>
    </source>
</evidence>